<dbReference type="EMBL" id="JACHHD010000004">
    <property type="protein sequence ID" value="MBB5184499.1"/>
    <property type="molecule type" value="Genomic_DNA"/>
</dbReference>
<feature type="transmembrane region" description="Helical" evidence="3">
    <location>
        <begin position="73"/>
        <end position="93"/>
    </location>
</feature>
<feature type="transmembrane region" description="Helical" evidence="3">
    <location>
        <begin position="43"/>
        <end position="67"/>
    </location>
</feature>
<keyword evidence="1 3" id="KW-0812">Transmembrane</keyword>
<dbReference type="GO" id="GO:0016020">
    <property type="term" value="C:membrane"/>
    <property type="evidence" value="ECO:0007669"/>
    <property type="project" value="InterPro"/>
</dbReference>
<evidence type="ECO:0000313" key="5">
    <source>
        <dbReference type="Proteomes" id="UP000521313"/>
    </source>
</evidence>
<comment type="caution">
    <text evidence="4">The sequence shown here is derived from an EMBL/GenBank/DDBJ whole genome shotgun (WGS) entry which is preliminary data.</text>
</comment>
<dbReference type="PANTHER" id="PTHR37815:SF3">
    <property type="entry name" value="UPF0397 PROTEIN SPR0429"/>
    <property type="match status" value="1"/>
</dbReference>
<evidence type="ECO:0000256" key="3">
    <source>
        <dbReference type="SAM" id="Phobius"/>
    </source>
</evidence>
<keyword evidence="3" id="KW-0472">Membrane</keyword>
<dbReference type="Proteomes" id="UP000521313">
    <property type="component" value="Unassembled WGS sequence"/>
</dbReference>
<sequence>MIEHQNLKQIIFASLGIAIVFVATIFIRIPNTIHGYLNLGDGFILLFASILNPVFAFLVGGLGSGLADIAGGYGFYFFFTLTIKGLEGLIVSYLIKNNQSSKIRILAYLLGSFIMVAGYLVADSIVNQSFWLGLVGVAGNVIQAAAGFLIALFGFPILKKIPYIFK</sequence>
<dbReference type="InterPro" id="IPR009825">
    <property type="entry name" value="ECF_substrate-spec-like"/>
</dbReference>
<feature type="transmembrane region" description="Helical" evidence="3">
    <location>
        <begin position="12"/>
        <end position="31"/>
    </location>
</feature>
<proteinExistence type="predicted"/>
<organism evidence="4 5">
    <name type="scientific">Faecalicoccus acidiformans</name>
    <dbReference type="NCBI Taxonomy" id="915173"/>
    <lineage>
        <taxon>Bacteria</taxon>
        <taxon>Bacillati</taxon>
        <taxon>Bacillota</taxon>
        <taxon>Erysipelotrichia</taxon>
        <taxon>Erysipelotrichales</taxon>
        <taxon>Erysipelotrichaceae</taxon>
        <taxon>Faecalicoccus</taxon>
    </lineage>
</organism>
<dbReference type="Gene3D" id="1.10.1760.20">
    <property type="match status" value="1"/>
</dbReference>
<accession>A0A7W8D0M9</accession>
<evidence type="ECO:0000256" key="2">
    <source>
        <dbReference type="ARBA" id="ARBA00022989"/>
    </source>
</evidence>
<dbReference type="Pfam" id="PF07155">
    <property type="entry name" value="ECF-ribofla_trS"/>
    <property type="match status" value="1"/>
</dbReference>
<dbReference type="PANTHER" id="PTHR37815">
    <property type="entry name" value="UPF0397 PROTEIN BC_2624-RELATED"/>
    <property type="match status" value="1"/>
</dbReference>
<evidence type="ECO:0000256" key="1">
    <source>
        <dbReference type="ARBA" id="ARBA00022692"/>
    </source>
</evidence>
<evidence type="ECO:0000313" key="4">
    <source>
        <dbReference type="EMBL" id="MBB5184499.1"/>
    </source>
</evidence>
<feature type="transmembrane region" description="Helical" evidence="3">
    <location>
        <begin position="134"/>
        <end position="158"/>
    </location>
</feature>
<reference evidence="4 5" key="1">
    <citation type="submission" date="2020-08" db="EMBL/GenBank/DDBJ databases">
        <title>Genomic Encyclopedia of Type Strains, Phase IV (KMG-IV): sequencing the most valuable type-strain genomes for metagenomic binning, comparative biology and taxonomic classification.</title>
        <authorList>
            <person name="Goeker M."/>
        </authorList>
    </citation>
    <scope>NUCLEOTIDE SEQUENCE [LARGE SCALE GENOMIC DNA]</scope>
    <source>
        <strain evidence="4 5">DSM 26963</strain>
    </source>
</reference>
<feature type="transmembrane region" description="Helical" evidence="3">
    <location>
        <begin position="105"/>
        <end position="122"/>
    </location>
</feature>
<gene>
    <name evidence="4" type="ORF">HNQ43_000538</name>
</gene>
<name>A0A7W8D0M9_9FIRM</name>
<protein>
    <submittedName>
        <fullName evidence="4">Putative membrane protein</fullName>
    </submittedName>
</protein>
<dbReference type="RefSeq" id="WP_183374525.1">
    <property type="nucleotide sequence ID" value="NZ_JACHHD010000004.1"/>
</dbReference>
<keyword evidence="2 3" id="KW-1133">Transmembrane helix</keyword>
<dbReference type="AlphaFoldDB" id="A0A7W8D0M9"/>